<evidence type="ECO:0000313" key="2">
    <source>
        <dbReference type="EMBL" id="KAL3629850.1"/>
    </source>
</evidence>
<dbReference type="EMBL" id="JAVIJP010000033">
    <property type="protein sequence ID" value="KAL3629850.1"/>
    <property type="molecule type" value="Genomic_DNA"/>
</dbReference>
<name>A0ABD3CIU0_9LAMI</name>
<proteinExistence type="predicted"/>
<reference evidence="3" key="1">
    <citation type="journal article" date="2024" name="IScience">
        <title>Strigolactones Initiate the Formation of Haustorium-like Structures in Castilleja.</title>
        <authorList>
            <person name="Buerger M."/>
            <person name="Peterson D."/>
            <person name="Chory J."/>
        </authorList>
    </citation>
    <scope>NUCLEOTIDE SEQUENCE [LARGE SCALE GENOMIC DNA]</scope>
</reference>
<feature type="compositionally biased region" description="Basic and acidic residues" evidence="1">
    <location>
        <begin position="64"/>
        <end position="78"/>
    </location>
</feature>
<accession>A0ABD3CIU0</accession>
<organism evidence="2 3">
    <name type="scientific">Castilleja foliolosa</name>
    <dbReference type="NCBI Taxonomy" id="1961234"/>
    <lineage>
        <taxon>Eukaryota</taxon>
        <taxon>Viridiplantae</taxon>
        <taxon>Streptophyta</taxon>
        <taxon>Embryophyta</taxon>
        <taxon>Tracheophyta</taxon>
        <taxon>Spermatophyta</taxon>
        <taxon>Magnoliopsida</taxon>
        <taxon>eudicotyledons</taxon>
        <taxon>Gunneridae</taxon>
        <taxon>Pentapetalae</taxon>
        <taxon>asterids</taxon>
        <taxon>lamiids</taxon>
        <taxon>Lamiales</taxon>
        <taxon>Orobanchaceae</taxon>
        <taxon>Pedicularideae</taxon>
        <taxon>Castillejinae</taxon>
        <taxon>Castilleja</taxon>
    </lineage>
</organism>
<sequence>MGLREKDGKHWIKGRIYELYEKKYTGGEDEISETKSLLTDKGDDQEASYATPVVIAAEIPEPTVSERHSGSNDPDATKSGKRRRTE</sequence>
<evidence type="ECO:0000256" key="1">
    <source>
        <dbReference type="SAM" id="MobiDB-lite"/>
    </source>
</evidence>
<protein>
    <submittedName>
        <fullName evidence="2">Uncharacterized protein</fullName>
    </submittedName>
</protein>
<feature type="region of interest" description="Disordered" evidence="1">
    <location>
        <begin position="60"/>
        <end position="86"/>
    </location>
</feature>
<dbReference type="AlphaFoldDB" id="A0ABD3CIU0"/>
<gene>
    <name evidence="2" type="ORF">CASFOL_026162</name>
</gene>
<keyword evidence="3" id="KW-1185">Reference proteome</keyword>
<evidence type="ECO:0000313" key="3">
    <source>
        <dbReference type="Proteomes" id="UP001632038"/>
    </source>
</evidence>
<dbReference type="Proteomes" id="UP001632038">
    <property type="component" value="Unassembled WGS sequence"/>
</dbReference>
<comment type="caution">
    <text evidence="2">The sequence shown here is derived from an EMBL/GenBank/DDBJ whole genome shotgun (WGS) entry which is preliminary data.</text>
</comment>